<keyword evidence="6" id="KW-0106">Calcium</keyword>
<gene>
    <name evidence="17" type="ORF">PXEA_LOCUS27732</name>
</gene>
<dbReference type="InterPro" id="IPR005821">
    <property type="entry name" value="Ion_trans_dom"/>
</dbReference>
<feature type="transmembrane region" description="Helical" evidence="14">
    <location>
        <begin position="224"/>
        <end position="245"/>
    </location>
</feature>
<reference evidence="17" key="1">
    <citation type="submission" date="2018-11" db="EMBL/GenBank/DDBJ databases">
        <authorList>
            <consortium name="Pathogen Informatics"/>
        </authorList>
    </citation>
    <scope>NUCLEOTIDE SEQUENCE</scope>
</reference>
<dbReference type="Pfam" id="PF22614">
    <property type="entry name" value="Slo-like_RCK"/>
    <property type="match status" value="1"/>
</dbReference>
<evidence type="ECO:0000256" key="10">
    <source>
        <dbReference type="ARBA" id="ARBA00023065"/>
    </source>
</evidence>
<keyword evidence="5" id="KW-0631">Potassium channel</keyword>
<protein>
    <recommendedName>
        <fullName evidence="13">BK channel</fullName>
    </recommendedName>
</protein>
<name>A0A448XDZ3_9PLAT</name>
<feature type="transmembrane region" description="Helical" evidence="14">
    <location>
        <begin position="75"/>
        <end position="93"/>
    </location>
</feature>
<dbReference type="GO" id="GO:0034702">
    <property type="term" value="C:monoatomic ion channel complex"/>
    <property type="evidence" value="ECO:0007669"/>
    <property type="project" value="UniProtKB-KW"/>
</dbReference>
<evidence type="ECO:0000256" key="2">
    <source>
        <dbReference type="ARBA" id="ARBA00022448"/>
    </source>
</evidence>
<sequence>MYLFLWAFSCFTNFSFNQVHGMAIHLISYQGRPGRIFICASMICSLMSFGVYVYEASKWPQEVEKCEIRHRKFRIVDSLLNLFFLVHFCARFAAASDELVFWLEWYSILDYFTVVPTLLSLIMNRSWIGFRCLRVFRLVNLAEVLHNLNMIESAASLRLCQLVTFFIAVWFSGAGMMHLLENTGDPFGKTPYANAIELTYMQSLYYCLVTMSTVGYGDVTPQTVLGRAFACLFILFALATFASAIPEIADMLFRVNRYSGVYVKAEGRLHVVVCGDVTTQSVRHFLEDFLHKDRQRNDVEVVFINRLKPDLQLQGLLRRHFMRVKYLQLSTTIRHSQRVISAR</sequence>
<evidence type="ECO:0000256" key="1">
    <source>
        <dbReference type="ARBA" id="ARBA00004141"/>
    </source>
</evidence>
<evidence type="ECO:0000256" key="5">
    <source>
        <dbReference type="ARBA" id="ARBA00022826"/>
    </source>
</evidence>
<feature type="domain" description="Ion transport" evidence="15">
    <location>
        <begin position="35"/>
        <end position="257"/>
    </location>
</feature>
<evidence type="ECO:0000256" key="6">
    <source>
        <dbReference type="ARBA" id="ARBA00022837"/>
    </source>
</evidence>
<organism evidence="17 18">
    <name type="scientific">Protopolystoma xenopodis</name>
    <dbReference type="NCBI Taxonomy" id="117903"/>
    <lineage>
        <taxon>Eukaryota</taxon>
        <taxon>Metazoa</taxon>
        <taxon>Spiralia</taxon>
        <taxon>Lophotrochozoa</taxon>
        <taxon>Platyhelminthes</taxon>
        <taxon>Monogenea</taxon>
        <taxon>Polyopisthocotylea</taxon>
        <taxon>Polystomatidea</taxon>
        <taxon>Polystomatidae</taxon>
        <taxon>Protopolystoma</taxon>
    </lineage>
</organism>
<dbReference type="InterPro" id="IPR047871">
    <property type="entry name" value="K_chnl_Slo-like"/>
</dbReference>
<keyword evidence="11 14" id="KW-0472">Membrane</keyword>
<dbReference type="Gene3D" id="1.10.287.70">
    <property type="match status" value="1"/>
</dbReference>
<keyword evidence="3" id="KW-0633">Potassium transport</keyword>
<evidence type="ECO:0000259" key="16">
    <source>
        <dbReference type="Pfam" id="PF22614"/>
    </source>
</evidence>
<comment type="caution">
    <text evidence="17">The sequence shown here is derived from an EMBL/GenBank/DDBJ whole genome shotgun (WGS) entry which is preliminary data.</text>
</comment>
<dbReference type="EMBL" id="CAAALY010247360">
    <property type="protein sequence ID" value="VEL34292.1"/>
    <property type="molecule type" value="Genomic_DNA"/>
</dbReference>
<feature type="domain" description="RCK N-terminal" evidence="16">
    <location>
        <begin position="268"/>
        <end position="328"/>
    </location>
</feature>
<dbReference type="InterPro" id="IPR027359">
    <property type="entry name" value="Volt_channel_dom_sf"/>
</dbReference>
<dbReference type="OrthoDB" id="10035564at2759"/>
<feature type="transmembrane region" description="Helical" evidence="14">
    <location>
        <begin position="200"/>
        <end position="217"/>
    </location>
</feature>
<evidence type="ECO:0000259" key="15">
    <source>
        <dbReference type="Pfam" id="PF00520"/>
    </source>
</evidence>
<keyword evidence="9 14" id="KW-1133">Transmembrane helix</keyword>
<evidence type="ECO:0000256" key="4">
    <source>
        <dbReference type="ARBA" id="ARBA00022692"/>
    </source>
</evidence>
<proteinExistence type="predicted"/>
<feature type="transmembrane region" description="Helical" evidence="14">
    <location>
        <begin position="105"/>
        <end position="124"/>
    </location>
</feature>
<dbReference type="Pfam" id="PF00520">
    <property type="entry name" value="Ion_trans"/>
    <property type="match status" value="1"/>
</dbReference>
<evidence type="ECO:0000256" key="9">
    <source>
        <dbReference type="ARBA" id="ARBA00022989"/>
    </source>
</evidence>
<keyword evidence="10" id="KW-0406">Ion transport</keyword>
<evidence type="ECO:0000256" key="8">
    <source>
        <dbReference type="ARBA" id="ARBA00022958"/>
    </source>
</evidence>
<dbReference type="InterPro" id="IPR003148">
    <property type="entry name" value="RCK_N"/>
</dbReference>
<evidence type="ECO:0000256" key="7">
    <source>
        <dbReference type="ARBA" id="ARBA00022882"/>
    </source>
</evidence>
<evidence type="ECO:0000256" key="12">
    <source>
        <dbReference type="ARBA" id="ARBA00023303"/>
    </source>
</evidence>
<evidence type="ECO:0000313" key="18">
    <source>
        <dbReference type="Proteomes" id="UP000784294"/>
    </source>
</evidence>
<keyword evidence="4 14" id="KW-0812">Transmembrane</keyword>
<keyword evidence="18" id="KW-1185">Reference proteome</keyword>
<dbReference type="PANTHER" id="PTHR10027">
    <property type="entry name" value="CALCIUM-ACTIVATED POTASSIUM CHANNEL ALPHA CHAIN"/>
    <property type="match status" value="1"/>
</dbReference>
<dbReference type="PRINTS" id="PR00169">
    <property type="entry name" value="KCHANNEL"/>
</dbReference>
<comment type="subcellular location">
    <subcellularLocation>
        <location evidence="1">Membrane</location>
        <topology evidence="1">Multi-pass membrane protein</topology>
    </subcellularLocation>
</comment>
<dbReference type="PANTHER" id="PTHR10027:SF33">
    <property type="entry name" value="CALCIUM-ACTIVATED POTASSIUM CHANNEL SUBUNIT ALPHA-1-RELATED"/>
    <property type="match status" value="1"/>
</dbReference>
<evidence type="ECO:0000313" key="17">
    <source>
        <dbReference type="EMBL" id="VEL34292.1"/>
    </source>
</evidence>
<feature type="transmembrane region" description="Helical" evidence="14">
    <location>
        <begin position="33"/>
        <end position="54"/>
    </location>
</feature>
<keyword evidence="12" id="KW-0407">Ion channel</keyword>
<accession>A0A448XDZ3</accession>
<keyword evidence="7" id="KW-0851">Voltage-gated channel</keyword>
<feature type="transmembrane region" description="Helical" evidence="14">
    <location>
        <begin position="159"/>
        <end position="180"/>
    </location>
</feature>
<keyword evidence="2" id="KW-0813">Transport</keyword>
<evidence type="ECO:0000256" key="3">
    <source>
        <dbReference type="ARBA" id="ARBA00022538"/>
    </source>
</evidence>
<keyword evidence="8" id="KW-0630">Potassium</keyword>
<evidence type="ECO:0000256" key="11">
    <source>
        <dbReference type="ARBA" id="ARBA00023136"/>
    </source>
</evidence>
<dbReference type="AlphaFoldDB" id="A0A448XDZ3"/>
<evidence type="ECO:0000256" key="14">
    <source>
        <dbReference type="SAM" id="Phobius"/>
    </source>
</evidence>
<dbReference type="Gene3D" id="1.20.120.350">
    <property type="entry name" value="Voltage-gated potassium channels. Chain C"/>
    <property type="match status" value="1"/>
</dbReference>
<dbReference type="SUPFAM" id="SSF81324">
    <property type="entry name" value="Voltage-gated potassium channels"/>
    <property type="match status" value="1"/>
</dbReference>
<dbReference type="Proteomes" id="UP000784294">
    <property type="component" value="Unassembled WGS sequence"/>
</dbReference>
<dbReference type="FunFam" id="1.10.287.70:FF:000015">
    <property type="entry name" value="Calcium-activated potassium channel subunit alpha-1 isoform X7"/>
    <property type="match status" value="1"/>
</dbReference>
<evidence type="ECO:0000256" key="13">
    <source>
        <dbReference type="ARBA" id="ARBA00029579"/>
    </source>
</evidence>
<dbReference type="GO" id="GO:0060072">
    <property type="term" value="F:large conductance calcium-activated potassium channel activity"/>
    <property type="evidence" value="ECO:0007669"/>
    <property type="project" value="TreeGrafter"/>
</dbReference>